<evidence type="ECO:0000313" key="5">
    <source>
        <dbReference type="Proteomes" id="UP001231197"/>
    </source>
</evidence>
<dbReference type="InterPro" id="IPR051121">
    <property type="entry name" value="FAH"/>
</dbReference>
<comment type="caution">
    <text evidence="4">The sequence shown here is derived from an EMBL/GenBank/DDBJ whole genome shotgun (WGS) entry which is preliminary data.</text>
</comment>
<protein>
    <submittedName>
        <fullName evidence="4">Fumarylacetoacetate hydrolase family protein</fullName>
    </submittedName>
</protein>
<keyword evidence="5" id="KW-1185">Reference proteome</keyword>
<dbReference type="Proteomes" id="UP001231197">
    <property type="component" value="Unassembled WGS sequence"/>
</dbReference>
<keyword evidence="2" id="KW-0479">Metal-binding</keyword>
<feature type="domain" description="Fumarylacetoacetase-like C-terminal" evidence="3">
    <location>
        <begin position="75"/>
        <end position="279"/>
    </location>
</feature>
<dbReference type="Pfam" id="PF01557">
    <property type="entry name" value="FAA_hydrolase"/>
    <property type="match status" value="1"/>
</dbReference>
<evidence type="ECO:0000313" key="4">
    <source>
        <dbReference type="EMBL" id="MDN3493523.1"/>
    </source>
</evidence>
<proteinExistence type="inferred from homology"/>
<name>A0ABT7ZXR4_9FLAO</name>
<organism evidence="4 5">
    <name type="scientific">Winogradskyella bathintestinalis</name>
    <dbReference type="NCBI Taxonomy" id="3035208"/>
    <lineage>
        <taxon>Bacteria</taxon>
        <taxon>Pseudomonadati</taxon>
        <taxon>Bacteroidota</taxon>
        <taxon>Flavobacteriia</taxon>
        <taxon>Flavobacteriales</taxon>
        <taxon>Flavobacteriaceae</taxon>
        <taxon>Winogradskyella</taxon>
    </lineage>
</organism>
<dbReference type="RefSeq" id="WP_290207184.1">
    <property type="nucleotide sequence ID" value="NZ_JASDDK010000004.1"/>
</dbReference>
<evidence type="ECO:0000256" key="2">
    <source>
        <dbReference type="ARBA" id="ARBA00022723"/>
    </source>
</evidence>
<dbReference type="PANTHER" id="PTHR42796">
    <property type="entry name" value="FUMARYLACETOACETATE HYDROLASE DOMAIN-CONTAINING PROTEIN 2A-RELATED"/>
    <property type="match status" value="1"/>
</dbReference>
<evidence type="ECO:0000259" key="3">
    <source>
        <dbReference type="Pfam" id="PF01557"/>
    </source>
</evidence>
<dbReference type="SUPFAM" id="SSF56529">
    <property type="entry name" value="FAH"/>
    <property type="match status" value="1"/>
</dbReference>
<dbReference type="EMBL" id="JASDDK010000004">
    <property type="protein sequence ID" value="MDN3493523.1"/>
    <property type="molecule type" value="Genomic_DNA"/>
</dbReference>
<sequence>MKLIRFGKKGFERPGIEINGKRLDCSGHFEDWNHDFFQNNGISKLKKLYSEIGNQLPEVEISTRMGSPIARPGMIMCIGLNFSDHAAEAGLPLPEEPILFMKATNTLSGPNDAIAIPPKSTKTDWEVELGIVISKDCYHLKNETEGENHIAGYTLVHDVSEREFQIERGGQWVKGKSCPGFSPVGPYLVLKEDIDDVLNLGMQLSVNGKSMQNGNTKFMVFKPDYVVYYLSQFMQLEAGDLISTGTPRGVGLGFKPPIYLKRGDEVILSIDQLGTQKQQFI</sequence>
<keyword evidence="4" id="KW-0378">Hydrolase</keyword>
<evidence type="ECO:0000256" key="1">
    <source>
        <dbReference type="ARBA" id="ARBA00010211"/>
    </source>
</evidence>
<dbReference type="GO" id="GO:0016787">
    <property type="term" value="F:hydrolase activity"/>
    <property type="evidence" value="ECO:0007669"/>
    <property type="project" value="UniProtKB-KW"/>
</dbReference>
<accession>A0ABT7ZXR4</accession>
<dbReference type="InterPro" id="IPR011234">
    <property type="entry name" value="Fumarylacetoacetase-like_C"/>
</dbReference>
<dbReference type="PANTHER" id="PTHR42796:SF4">
    <property type="entry name" value="FUMARYLACETOACETATE HYDROLASE DOMAIN-CONTAINING PROTEIN 2A"/>
    <property type="match status" value="1"/>
</dbReference>
<gene>
    <name evidence="4" type="ORF">QMA06_12400</name>
</gene>
<dbReference type="InterPro" id="IPR036663">
    <property type="entry name" value="Fumarylacetoacetase_C_sf"/>
</dbReference>
<dbReference type="Gene3D" id="3.90.850.10">
    <property type="entry name" value="Fumarylacetoacetase-like, C-terminal domain"/>
    <property type="match status" value="1"/>
</dbReference>
<comment type="similarity">
    <text evidence="1">Belongs to the FAH family.</text>
</comment>
<reference evidence="4 5" key="1">
    <citation type="journal article" date="2023" name="Int. J. Syst. Evol. Microbiol.">
        <title>Winogradskyella bathintestinalis sp. nov., isolated from the intestine of the deep-sea loosejaw dragonfish, Malacosteus niger.</title>
        <authorList>
            <person name="Uniacke-Lowe S."/>
            <person name="Johnson C.N."/>
            <person name="Stanton C."/>
            <person name="Hill C."/>
            <person name="Ross P."/>
        </authorList>
    </citation>
    <scope>NUCLEOTIDE SEQUENCE [LARGE SCALE GENOMIC DNA]</scope>
    <source>
        <strain evidence="4 5">APC 3343</strain>
    </source>
</reference>